<accession>A0A2G5ST03</accession>
<evidence type="ECO:0008006" key="5">
    <source>
        <dbReference type="Google" id="ProtNLM"/>
    </source>
</evidence>
<keyword evidence="2" id="KW-0732">Signal</keyword>
<dbReference type="Proteomes" id="UP000230233">
    <property type="component" value="Chromosome X"/>
</dbReference>
<proteinExistence type="predicted"/>
<organism evidence="3 4">
    <name type="scientific">Caenorhabditis nigoni</name>
    <dbReference type="NCBI Taxonomy" id="1611254"/>
    <lineage>
        <taxon>Eukaryota</taxon>
        <taxon>Metazoa</taxon>
        <taxon>Ecdysozoa</taxon>
        <taxon>Nematoda</taxon>
        <taxon>Chromadorea</taxon>
        <taxon>Rhabditida</taxon>
        <taxon>Rhabditina</taxon>
        <taxon>Rhabditomorpha</taxon>
        <taxon>Rhabditoidea</taxon>
        <taxon>Rhabditidae</taxon>
        <taxon>Peloderinae</taxon>
        <taxon>Caenorhabditis</taxon>
    </lineage>
</organism>
<gene>
    <name evidence="3" type="primary">Cnig_chr_X.g24094</name>
    <name evidence="3" type="ORF">B9Z55_024094</name>
</gene>
<evidence type="ECO:0000313" key="3">
    <source>
        <dbReference type="EMBL" id="PIC18069.1"/>
    </source>
</evidence>
<feature type="signal peptide" evidence="2">
    <location>
        <begin position="1"/>
        <end position="19"/>
    </location>
</feature>
<feature type="compositionally biased region" description="Basic and acidic residues" evidence="1">
    <location>
        <begin position="49"/>
        <end position="61"/>
    </location>
</feature>
<evidence type="ECO:0000256" key="2">
    <source>
        <dbReference type="SAM" id="SignalP"/>
    </source>
</evidence>
<sequence>MTTLLFRLAFCVNCLFREANDPGDVSNIQGTESHNCETIIYSSVLKLHNDSPEESQNHENQDSPGWHGVVYDHEHAK</sequence>
<keyword evidence="4" id="KW-1185">Reference proteome</keyword>
<evidence type="ECO:0000256" key="1">
    <source>
        <dbReference type="SAM" id="MobiDB-lite"/>
    </source>
</evidence>
<feature type="region of interest" description="Disordered" evidence="1">
    <location>
        <begin position="49"/>
        <end position="77"/>
    </location>
</feature>
<comment type="caution">
    <text evidence="3">The sequence shown here is derived from an EMBL/GenBank/DDBJ whole genome shotgun (WGS) entry which is preliminary data.</text>
</comment>
<name>A0A2G5ST03_9PELO</name>
<evidence type="ECO:0000313" key="4">
    <source>
        <dbReference type="Proteomes" id="UP000230233"/>
    </source>
</evidence>
<dbReference type="AlphaFoldDB" id="A0A2G5ST03"/>
<protein>
    <recommendedName>
        <fullName evidence="5">Secreted protein</fullName>
    </recommendedName>
</protein>
<reference evidence="4" key="1">
    <citation type="submission" date="2017-10" db="EMBL/GenBank/DDBJ databases">
        <title>Rapid genome shrinkage in a self-fertile nematode reveals novel sperm competition proteins.</title>
        <authorList>
            <person name="Yin D."/>
            <person name="Schwarz E.M."/>
            <person name="Thomas C.G."/>
            <person name="Felde R.L."/>
            <person name="Korf I.F."/>
            <person name="Cutter A.D."/>
            <person name="Schartner C.M."/>
            <person name="Ralston E.J."/>
            <person name="Meyer B.J."/>
            <person name="Haag E.S."/>
        </authorList>
    </citation>
    <scope>NUCLEOTIDE SEQUENCE [LARGE SCALE GENOMIC DNA]</scope>
    <source>
        <strain evidence="4">JU1422</strain>
    </source>
</reference>
<dbReference type="EMBL" id="PDUG01000006">
    <property type="protein sequence ID" value="PIC18069.1"/>
    <property type="molecule type" value="Genomic_DNA"/>
</dbReference>
<feature type="chain" id="PRO_5013640188" description="Secreted protein" evidence="2">
    <location>
        <begin position="20"/>
        <end position="77"/>
    </location>
</feature>